<organism evidence="5 6">
    <name type="scientific">Trichogramma kaykai</name>
    <dbReference type="NCBI Taxonomy" id="54128"/>
    <lineage>
        <taxon>Eukaryota</taxon>
        <taxon>Metazoa</taxon>
        <taxon>Ecdysozoa</taxon>
        <taxon>Arthropoda</taxon>
        <taxon>Hexapoda</taxon>
        <taxon>Insecta</taxon>
        <taxon>Pterygota</taxon>
        <taxon>Neoptera</taxon>
        <taxon>Endopterygota</taxon>
        <taxon>Hymenoptera</taxon>
        <taxon>Apocrita</taxon>
        <taxon>Proctotrupomorpha</taxon>
        <taxon>Chalcidoidea</taxon>
        <taxon>Trichogrammatidae</taxon>
        <taxon>Trichogramma</taxon>
    </lineage>
</organism>
<reference evidence="5 6" key="1">
    <citation type="journal article" date="2024" name="bioRxiv">
        <title>A reference genome for Trichogramma kaykai: A tiny desert-dwelling parasitoid wasp with competing sex-ratio distorters.</title>
        <authorList>
            <person name="Culotta J."/>
            <person name="Lindsey A.R."/>
        </authorList>
    </citation>
    <scope>NUCLEOTIDE SEQUENCE [LARGE SCALE GENOMIC DNA]</scope>
    <source>
        <strain evidence="5 6">KSX58</strain>
    </source>
</reference>
<dbReference type="InterPro" id="IPR000172">
    <property type="entry name" value="GMC_OxRdtase_N"/>
</dbReference>
<keyword evidence="6" id="KW-1185">Reference proteome</keyword>
<dbReference type="Gene3D" id="3.30.560.10">
    <property type="entry name" value="Glucose Oxidase, domain 3"/>
    <property type="match status" value="1"/>
</dbReference>
<dbReference type="Pfam" id="PF05199">
    <property type="entry name" value="GMC_oxred_C"/>
    <property type="match status" value="1"/>
</dbReference>
<dbReference type="PIRSF" id="PIRSF000137">
    <property type="entry name" value="Alcohol_oxidase"/>
    <property type="match status" value="1"/>
</dbReference>
<proteinExistence type="inferred from homology"/>
<dbReference type="Proteomes" id="UP001627154">
    <property type="component" value="Unassembled WGS sequence"/>
</dbReference>
<evidence type="ECO:0000313" key="6">
    <source>
        <dbReference type="Proteomes" id="UP001627154"/>
    </source>
</evidence>
<dbReference type="PROSITE" id="PS00624">
    <property type="entry name" value="GMC_OXRED_2"/>
    <property type="match status" value="1"/>
</dbReference>
<comment type="cofactor">
    <cofactor evidence="2">
        <name>FAD</name>
        <dbReference type="ChEBI" id="CHEBI:57692"/>
    </cofactor>
</comment>
<feature type="signal peptide" evidence="3">
    <location>
        <begin position="1"/>
        <end position="31"/>
    </location>
</feature>
<dbReference type="Pfam" id="PF00732">
    <property type="entry name" value="GMC_oxred_N"/>
    <property type="match status" value="1"/>
</dbReference>
<dbReference type="SUPFAM" id="SSF51905">
    <property type="entry name" value="FAD/NAD(P)-binding domain"/>
    <property type="match status" value="1"/>
</dbReference>
<dbReference type="SUPFAM" id="SSF54373">
    <property type="entry name" value="FAD-linked reductases, C-terminal domain"/>
    <property type="match status" value="1"/>
</dbReference>
<evidence type="ECO:0000259" key="4">
    <source>
        <dbReference type="PROSITE" id="PS00624"/>
    </source>
</evidence>
<dbReference type="InterPro" id="IPR007867">
    <property type="entry name" value="GMC_OxRtase_C"/>
</dbReference>
<feature type="domain" description="Glucose-methanol-choline oxidoreductase N-terminal" evidence="4">
    <location>
        <begin position="308"/>
        <end position="322"/>
    </location>
</feature>
<comment type="caution">
    <text evidence="5">The sequence shown here is derived from an EMBL/GenBank/DDBJ whole genome shotgun (WGS) entry which is preliminary data.</text>
</comment>
<evidence type="ECO:0000256" key="3">
    <source>
        <dbReference type="SAM" id="SignalP"/>
    </source>
</evidence>
<keyword evidence="3" id="KW-0732">Signal</keyword>
<sequence length="677" mass="75408">MVWTHNGALCAPGKCNASMLTFLTLLAQYLGTSFDSHIVGFDDGSTDFDFVIVGAGSAGCIVANRLSEEKSFKVLLLEAGDEEPAYADVPGLVTYLRGTNLDYGYTTQPEPQACLNQPNRQCSWTRGKVMGGSSVFYSMHFVRGNKWDYDNWANQVGDGRWTWPNILSYFKKSEDLRIPRIMAENPYSHGVGGYQTIEGASSFDPNAKVIMAGWNEVGLKEIDYNSGNNLGTSRMQYATIHGARQSSNGAYIRPIRGTRHNLIIRSNSKATKLIIDPTTTTITGVEYAGVNGELKVVNAKKEVILSAGAIDSPKLLMLSGIGPAETLKESNVQLIHDLPGVGKNLQNHFSITPISVKVPENSKPFNVSTMQNDLIHWMNTHEGPMSVNPFMDNIAFLKTRYEPVADLPDIQVGYLKYKYDLDINGPRVLLPYYDGFWLTTLALSPKSRGELKLDPSDPLNKQPLIHANYFSNPYDIKVVAEGARLTKLLTETRAFKEAGFEATRILYPHCDRLEYATDPYYECLAKNYTGIIYHFVGTCKMGSLNDKSAVVDSTLKVMGMKGLRVIDASIMPELTRGNTHAPTLAIAELGSDMIKDDWLKGPRRSWAGLFKGNFHRPHHHPGMNLHYVPPNPPNYVDLSPPSFPHNLPNHSLVHFPYSYPHEYPRDSGFRNSQRPHH</sequence>
<dbReference type="PANTHER" id="PTHR11552:SF154">
    <property type="entry name" value="FI04917P"/>
    <property type="match status" value="1"/>
</dbReference>
<keyword evidence="2" id="KW-0285">Flavoprotein</keyword>
<name>A0ABD2WA35_9HYME</name>
<dbReference type="PANTHER" id="PTHR11552">
    <property type="entry name" value="GLUCOSE-METHANOL-CHOLINE GMC OXIDOREDUCTASE"/>
    <property type="match status" value="1"/>
</dbReference>
<evidence type="ECO:0000256" key="2">
    <source>
        <dbReference type="PIRSR" id="PIRSR000137-2"/>
    </source>
</evidence>
<dbReference type="EMBL" id="JBJJXI010000123">
    <property type="protein sequence ID" value="KAL3389505.1"/>
    <property type="molecule type" value="Genomic_DNA"/>
</dbReference>
<evidence type="ECO:0000256" key="1">
    <source>
        <dbReference type="ARBA" id="ARBA00010790"/>
    </source>
</evidence>
<gene>
    <name evidence="5" type="ORF">TKK_015714</name>
</gene>
<dbReference type="Gene3D" id="3.50.50.60">
    <property type="entry name" value="FAD/NAD(P)-binding domain"/>
    <property type="match status" value="1"/>
</dbReference>
<dbReference type="InterPro" id="IPR012132">
    <property type="entry name" value="GMC_OxRdtase"/>
</dbReference>
<protein>
    <recommendedName>
        <fullName evidence="4">Glucose-methanol-choline oxidoreductase N-terminal domain-containing protein</fullName>
    </recommendedName>
</protein>
<dbReference type="InterPro" id="IPR036188">
    <property type="entry name" value="FAD/NAD-bd_sf"/>
</dbReference>
<evidence type="ECO:0000313" key="5">
    <source>
        <dbReference type="EMBL" id="KAL3389505.1"/>
    </source>
</evidence>
<dbReference type="AlphaFoldDB" id="A0ABD2WA35"/>
<accession>A0ABD2WA35</accession>
<keyword evidence="2" id="KW-0274">FAD</keyword>
<feature type="binding site" evidence="2">
    <location>
        <position position="129"/>
    </location>
    <ligand>
        <name>FAD</name>
        <dbReference type="ChEBI" id="CHEBI:57692"/>
    </ligand>
</feature>
<comment type="similarity">
    <text evidence="1">Belongs to the GMC oxidoreductase family.</text>
</comment>
<feature type="chain" id="PRO_5044873580" description="Glucose-methanol-choline oxidoreductase N-terminal domain-containing protein" evidence="3">
    <location>
        <begin position="32"/>
        <end position="677"/>
    </location>
</feature>